<protein>
    <submittedName>
        <fullName evidence="3">Uncharacterized protein</fullName>
    </submittedName>
</protein>
<accession>V5GUA1</accession>
<reference evidence="3" key="1">
    <citation type="submission" date="2013-07" db="EMBL/GenBank/DDBJ databases">
        <title>Midgut Transcriptome Profiling of Anoplphora glabripennis, a Lignocellulose Degrading, Wood-Boring Cerambycid.</title>
        <authorList>
            <person name="Scully E.D."/>
            <person name="Hoover K."/>
            <person name="Carlson J.E."/>
            <person name="Tien M."/>
            <person name="Geib S.M."/>
        </authorList>
    </citation>
    <scope>NUCLEOTIDE SEQUENCE</scope>
</reference>
<name>V5GUA1_ANOGL</name>
<evidence type="ECO:0000313" key="3">
    <source>
        <dbReference type="EMBL" id="JAB63823.1"/>
    </source>
</evidence>
<dbReference type="InterPro" id="IPR036533">
    <property type="entry name" value="BAG_dom_sf"/>
</dbReference>
<sequence>MEDVLSKNAQEQDLDMGAVETSSFVQLSVSKRQMSNKDLSDSAAKRPKNIQIDFVKPSIPTLQDIEEKLRALKPQINIAIEQRDLTQLRVHQETIKVLATDLEMIDVREHTPLDDKKKKLDKSIVAQHHKITKTMKEIRRDKDINYLVKQNARSVKELEDIQKEISDIDAAVSTLTENNDKSSVIRLRENIQIIKQRLSSVESVDESTKQMQMKLMKKLADILKSIDECTKDSSHSDLTKAKMNYEEIITNIASGNSIDKDEIKIKLQSLQSFINSIKDDNETILRGKQQLLNKVRQSFSFIMENEQKIENTEVELNDKEENKKIMELESFYNNWKSLQKSINLTSLDDFSEVDKVLSDIQKSIEQTRHRLAESASLPSVLNKKLNYSTPNLTSPKSLHSKFGSSLSVDQSNQSLIRTKVKVYNISTPQIQNINDQPVVLRNKQFYRNNSSPNDSRPFSKMEEIKTQVNYIKEKFTESQQKQHLKNKLESYIEIINDYIHHQNQRVADSAKTLLADIQEMLKNMTQISDAMNDTSQRRASIELSFENVVGIQGSVERLEEAVAKFDGKKGDPQYKKIVGDLSECRKYLRSIDIPPKYDMINQQREEILNKIAVTFNILESKCFNYYDDPELLNTKEKLNSLKGKVNRFTGAYGGVLYNQIEKDLNRLLVDVTASISDEIISNDITKDVEKHLKILEHRATKDQSFRRTISETKSKSEDEEKLTS</sequence>
<dbReference type="AlphaFoldDB" id="V5GUA1"/>
<dbReference type="GO" id="GO:0051087">
    <property type="term" value="F:protein-folding chaperone binding"/>
    <property type="evidence" value="ECO:0007669"/>
    <property type="project" value="InterPro"/>
</dbReference>
<evidence type="ECO:0000256" key="1">
    <source>
        <dbReference type="SAM" id="Coils"/>
    </source>
</evidence>
<dbReference type="EMBL" id="GALX01004643">
    <property type="protein sequence ID" value="JAB63823.1"/>
    <property type="molecule type" value="Transcribed_RNA"/>
</dbReference>
<feature type="coiled-coil region" evidence="1">
    <location>
        <begin position="302"/>
        <end position="329"/>
    </location>
</feature>
<organism evidence="3">
    <name type="scientific">Anoplophora glabripennis</name>
    <name type="common">Asian longhorn beetle</name>
    <name type="synonym">Anoplophora nobilis</name>
    <dbReference type="NCBI Taxonomy" id="217634"/>
    <lineage>
        <taxon>Eukaryota</taxon>
        <taxon>Metazoa</taxon>
        <taxon>Ecdysozoa</taxon>
        <taxon>Arthropoda</taxon>
        <taxon>Hexapoda</taxon>
        <taxon>Insecta</taxon>
        <taxon>Pterygota</taxon>
        <taxon>Neoptera</taxon>
        <taxon>Endopterygota</taxon>
        <taxon>Coleoptera</taxon>
        <taxon>Polyphaga</taxon>
        <taxon>Cucujiformia</taxon>
        <taxon>Chrysomeloidea</taxon>
        <taxon>Cerambycidae</taxon>
        <taxon>Lamiinae</taxon>
        <taxon>Lamiini</taxon>
        <taxon>Anoplophora</taxon>
    </lineage>
</organism>
<keyword evidence="1" id="KW-0175">Coiled coil</keyword>
<evidence type="ECO:0000256" key="2">
    <source>
        <dbReference type="SAM" id="MobiDB-lite"/>
    </source>
</evidence>
<feature type="region of interest" description="Disordered" evidence="2">
    <location>
        <begin position="705"/>
        <end position="724"/>
    </location>
</feature>
<proteinExistence type="predicted"/>
<dbReference type="Gene3D" id="1.20.58.120">
    <property type="entry name" value="BAG domain"/>
    <property type="match status" value="1"/>
</dbReference>